<organism evidence="1 2">
    <name type="scientific">Microbacterium hatanonis</name>
    <dbReference type="NCBI Taxonomy" id="404366"/>
    <lineage>
        <taxon>Bacteria</taxon>
        <taxon>Bacillati</taxon>
        <taxon>Actinomycetota</taxon>
        <taxon>Actinomycetes</taxon>
        <taxon>Micrococcales</taxon>
        <taxon>Microbacteriaceae</taxon>
        <taxon>Microbacterium</taxon>
    </lineage>
</organism>
<dbReference type="EMBL" id="VRSV01000001">
    <property type="protein sequence ID" value="TXK12425.1"/>
    <property type="molecule type" value="Genomic_DNA"/>
</dbReference>
<accession>A0A5C8I3A4</accession>
<proteinExistence type="predicted"/>
<dbReference type="AlphaFoldDB" id="A0A5C8I3A4"/>
<dbReference type="RefSeq" id="WP_147893154.1">
    <property type="nucleotide sequence ID" value="NZ_BAAANR010000001.1"/>
</dbReference>
<evidence type="ECO:0000313" key="2">
    <source>
        <dbReference type="Proteomes" id="UP000321034"/>
    </source>
</evidence>
<reference evidence="1 2" key="1">
    <citation type="submission" date="2019-08" db="EMBL/GenBank/DDBJ databases">
        <authorList>
            <person name="Dong K."/>
        </authorList>
    </citation>
    <scope>NUCLEOTIDE SEQUENCE [LARGE SCALE GENOMIC DNA]</scope>
    <source>
        <strain evidence="1 2">JCM14558</strain>
    </source>
</reference>
<sequence length="184" mass="18864">MSDFARFLPLSGGPRGAETGVSNDRRGALADIVDRASAIIAADAAGRGPLLPAFLDHADLRDEFAALAVASTPAGLTRLGEAIRTGRRRRARALASGARALLLLARSADTDPGLDATTAGVVALRLAGSAPFDRRAVVKGRTVRATDADWSFGRGPVLEGTATGIAAFLLGVSDDPPRPLTGRG</sequence>
<evidence type="ECO:0000313" key="1">
    <source>
        <dbReference type="EMBL" id="TXK12425.1"/>
    </source>
</evidence>
<comment type="caution">
    <text evidence="1">The sequence shown here is derived from an EMBL/GenBank/DDBJ whole genome shotgun (WGS) entry which is preliminary data.</text>
</comment>
<dbReference type="OrthoDB" id="5178565at2"/>
<dbReference type="Proteomes" id="UP000321034">
    <property type="component" value="Unassembled WGS sequence"/>
</dbReference>
<keyword evidence="2" id="KW-1185">Reference proteome</keyword>
<name>A0A5C8I3A4_9MICO</name>
<protein>
    <submittedName>
        <fullName evidence="1">Uncharacterized protein</fullName>
    </submittedName>
</protein>
<gene>
    <name evidence="1" type="ORF">FVP77_02805</name>
</gene>